<dbReference type="Proteomes" id="UP000608154">
    <property type="component" value="Unassembled WGS sequence"/>
</dbReference>
<accession>A0A916X5C0</accession>
<keyword evidence="3 4" id="KW-0472">Membrane</keyword>
<dbReference type="InterPro" id="IPR020846">
    <property type="entry name" value="MFS_dom"/>
</dbReference>
<feature type="transmembrane region" description="Helical" evidence="4">
    <location>
        <begin position="175"/>
        <end position="196"/>
    </location>
</feature>
<feature type="transmembrane region" description="Helical" evidence="4">
    <location>
        <begin position="355"/>
        <end position="377"/>
    </location>
</feature>
<keyword evidence="7" id="KW-1185">Reference proteome</keyword>
<dbReference type="GO" id="GO:0022857">
    <property type="term" value="F:transmembrane transporter activity"/>
    <property type="evidence" value="ECO:0007669"/>
    <property type="project" value="InterPro"/>
</dbReference>
<evidence type="ECO:0000313" key="7">
    <source>
        <dbReference type="Proteomes" id="UP000608154"/>
    </source>
</evidence>
<feature type="transmembrane region" description="Helical" evidence="4">
    <location>
        <begin position="389"/>
        <end position="408"/>
    </location>
</feature>
<feature type="transmembrane region" description="Helical" evidence="4">
    <location>
        <begin position="84"/>
        <end position="103"/>
    </location>
</feature>
<dbReference type="EMBL" id="BMHK01000009">
    <property type="protein sequence ID" value="GGB99342.1"/>
    <property type="molecule type" value="Genomic_DNA"/>
</dbReference>
<feature type="transmembrane region" description="Helical" evidence="4">
    <location>
        <begin position="109"/>
        <end position="131"/>
    </location>
</feature>
<gene>
    <name evidence="6" type="ORF">GCM10011494_17230</name>
</gene>
<dbReference type="SUPFAM" id="SSF103473">
    <property type="entry name" value="MFS general substrate transporter"/>
    <property type="match status" value="1"/>
</dbReference>
<evidence type="ECO:0000256" key="4">
    <source>
        <dbReference type="SAM" id="Phobius"/>
    </source>
</evidence>
<proteinExistence type="predicted"/>
<dbReference type="PANTHER" id="PTHR11360:SF290">
    <property type="entry name" value="MONOCARBOXYLATE MFS PERMEASE"/>
    <property type="match status" value="1"/>
</dbReference>
<protein>
    <submittedName>
        <fullName evidence="6">MFS transporter</fullName>
    </submittedName>
</protein>
<feature type="transmembrane region" description="Helical" evidence="4">
    <location>
        <begin position="321"/>
        <end position="343"/>
    </location>
</feature>
<dbReference type="AlphaFoldDB" id="A0A916X5C0"/>
<dbReference type="Gene3D" id="1.20.1250.20">
    <property type="entry name" value="MFS general substrate transporter like domains"/>
    <property type="match status" value="1"/>
</dbReference>
<feature type="transmembrane region" description="Helical" evidence="4">
    <location>
        <begin position="266"/>
        <end position="288"/>
    </location>
</feature>
<dbReference type="InterPro" id="IPR011701">
    <property type="entry name" value="MFS"/>
</dbReference>
<evidence type="ECO:0000313" key="6">
    <source>
        <dbReference type="EMBL" id="GGB99342.1"/>
    </source>
</evidence>
<dbReference type="InterPro" id="IPR050327">
    <property type="entry name" value="Proton-linked_MCT"/>
</dbReference>
<comment type="caution">
    <text evidence="6">The sequence shown here is derived from an EMBL/GenBank/DDBJ whole genome shotgun (WGS) entry which is preliminary data.</text>
</comment>
<dbReference type="PANTHER" id="PTHR11360">
    <property type="entry name" value="MONOCARBOXYLATE TRANSPORTER"/>
    <property type="match status" value="1"/>
</dbReference>
<feature type="domain" description="Major facilitator superfamily (MFS) profile" evidence="5">
    <location>
        <begin position="19"/>
        <end position="410"/>
    </location>
</feature>
<evidence type="ECO:0000256" key="1">
    <source>
        <dbReference type="ARBA" id="ARBA00022692"/>
    </source>
</evidence>
<feature type="transmembrane region" description="Helical" evidence="4">
    <location>
        <begin position="143"/>
        <end position="163"/>
    </location>
</feature>
<dbReference type="InterPro" id="IPR036259">
    <property type="entry name" value="MFS_trans_sf"/>
</dbReference>
<organism evidence="6 7">
    <name type="scientific">Novosphingobium endophyticum</name>
    <dbReference type="NCBI Taxonomy" id="1955250"/>
    <lineage>
        <taxon>Bacteria</taxon>
        <taxon>Pseudomonadati</taxon>
        <taxon>Pseudomonadota</taxon>
        <taxon>Alphaproteobacteria</taxon>
        <taxon>Sphingomonadales</taxon>
        <taxon>Sphingomonadaceae</taxon>
        <taxon>Novosphingobium</taxon>
    </lineage>
</organism>
<evidence type="ECO:0000259" key="5">
    <source>
        <dbReference type="PROSITE" id="PS50850"/>
    </source>
</evidence>
<reference evidence="6" key="2">
    <citation type="submission" date="2020-09" db="EMBL/GenBank/DDBJ databases">
        <authorList>
            <person name="Sun Q."/>
            <person name="Zhou Y."/>
        </authorList>
    </citation>
    <scope>NUCLEOTIDE SEQUENCE</scope>
    <source>
        <strain evidence="6">CGMCC 1.15095</strain>
    </source>
</reference>
<sequence>MQMNDPATAREEWRRYWATVLAATVGMSFYTVLTYSLSTFMGPLEQEFGWSRTALSSGLTIFAAISMLGGPFVGAVVDRYGTRRIVIAGMALSGCTFAAFSLIDGSMVQWIALYVIYGVFALAIKSTVWSAGISSVFTRGRSFALAVMLSGVAIGQTFAPIAANRLITAFGWREAYIWLGLGWAGLALALLIPFYFDARARKARQTGAGKSSATLTLPGLTVRQALRDSRVLRIAGANLMMSMVGSGVSVHLVRIVSENGIAMDDAVNIAATAGIAGLVGKLGVGWLLDRVEGSLIPFSGFAVGALGHFLLIGLFAGSVPLLLGAMCIGFASGAGLQISTYLISRYAGLRNFGAIFGTISSMMMAGTAIGPLFAGFVHDVTGSYNLLEIIAAPVMLVCATLFIGLGPYPSFADPDGSKARP</sequence>
<dbReference type="PROSITE" id="PS50850">
    <property type="entry name" value="MFS"/>
    <property type="match status" value="1"/>
</dbReference>
<feature type="transmembrane region" description="Helical" evidence="4">
    <location>
        <begin position="57"/>
        <end position="77"/>
    </location>
</feature>
<keyword evidence="1 4" id="KW-0812">Transmembrane</keyword>
<evidence type="ECO:0000256" key="2">
    <source>
        <dbReference type="ARBA" id="ARBA00022989"/>
    </source>
</evidence>
<dbReference type="Pfam" id="PF07690">
    <property type="entry name" value="MFS_1"/>
    <property type="match status" value="1"/>
</dbReference>
<feature type="transmembrane region" description="Helical" evidence="4">
    <location>
        <begin position="231"/>
        <end position="254"/>
    </location>
</feature>
<feature type="transmembrane region" description="Helical" evidence="4">
    <location>
        <begin position="16"/>
        <end position="37"/>
    </location>
</feature>
<evidence type="ECO:0000256" key="3">
    <source>
        <dbReference type="ARBA" id="ARBA00023136"/>
    </source>
</evidence>
<name>A0A916X5C0_9SPHN</name>
<reference evidence="6" key="1">
    <citation type="journal article" date="2014" name="Int. J. Syst. Evol. Microbiol.">
        <title>Complete genome sequence of Corynebacterium casei LMG S-19264T (=DSM 44701T), isolated from a smear-ripened cheese.</title>
        <authorList>
            <consortium name="US DOE Joint Genome Institute (JGI-PGF)"/>
            <person name="Walter F."/>
            <person name="Albersmeier A."/>
            <person name="Kalinowski J."/>
            <person name="Ruckert C."/>
        </authorList>
    </citation>
    <scope>NUCLEOTIDE SEQUENCE</scope>
    <source>
        <strain evidence="6">CGMCC 1.15095</strain>
    </source>
</reference>
<feature type="transmembrane region" description="Helical" evidence="4">
    <location>
        <begin position="295"/>
        <end position="315"/>
    </location>
</feature>
<keyword evidence="2 4" id="KW-1133">Transmembrane helix</keyword>